<reference evidence="3 4" key="1">
    <citation type="submission" date="2020-09" db="EMBL/GenBank/DDBJ databases">
        <title>Investigation of environmental microbes.</title>
        <authorList>
            <person name="Ou Y."/>
            <person name="Kang Q."/>
        </authorList>
    </citation>
    <scope>NUCLEOTIDE SEQUENCE [LARGE SCALE GENOMIC DNA]</scope>
    <source>
        <strain evidence="3 4">KJZ-14</strain>
    </source>
</reference>
<evidence type="ECO:0000256" key="2">
    <source>
        <dbReference type="SAM" id="Phobius"/>
    </source>
</evidence>
<keyword evidence="2" id="KW-0812">Transmembrane</keyword>
<dbReference type="EMBL" id="CP061539">
    <property type="protein sequence ID" value="QNV37010.1"/>
    <property type="molecule type" value="Genomic_DNA"/>
</dbReference>
<gene>
    <name evidence="3" type="ORF">IDM49_06985</name>
</gene>
<dbReference type="KEGG" id="rter:IDM49_06985"/>
<dbReference type="RefSeq" id="WP_168614046.1">
    <property type="nucleotide sequence ID" value="NZ_BAAAOX010000021.1"/>
</dbReference>
<accession>A0A7H2BBG4</accession>
<dbReference type="NCBIfam" id="NF041681">
    <property type="entry name" value="HGxxPAAW"/>
    <property type="match status" value="1"/>
</dbReference>
<sequence length="92" mass="9669">MSDQQVRLVPGVVPNNHGNTVAAWTLTVLMTVGMIIGAIGFSIANTFLLIVGIALMLIGAIAGFALKKSGHGQGGHRTIERERAKASTRAHH</sequence>
<proteinExistence type="predicted"/>
<keyword evidence="4" id="KW-1185">Reference proteome</keyword>
<dbReference type="Proteomes" id="UP000516404">
    <property type="component" value="Chromosome"/>
</dbReference>
<keyword evidence="2" id="KW-1133">Transmembrane helix</keyword>
<dbReference type="AlphaFoldDB" id="A0A7H2BBG4"/>
<evidence type="ECO:0000256" key="1">
    <source>
        <dbReference type="SAM" id="MobiDB-lite"/>
    </source>
</evidence>
<organism evidence="3 4">
    <name type="scientific">Rothia terrae</name>
    <dbReference type="NCBI Taxonomy" id="396015"/>
    <lineage>
        <taxon>Bacteria</taxon>
        <taxon>Bacillati</taxon>
        <taxon>Actinomycetota</taxon>
        <taxon>Actinomycetes</taxon>
        <taxon>Micrococcales</taxon>
        <taxon>Micrococcaceae</taxon>
        <taxon>Rothia</taxon>
    </lineage>
</organism>
<dbReference type="InterPro" id="IPR046550">
    <property type="entry name" value="DUF6704"/>
</dbReference>
<dbReference type="Pfam" id="PF20447">
    <property type="entry name" value="DUF6704"/>
    <property type="match status" value="1"/>
</dbReference>
<dbReference type="GeneID" id="96623979"/>
<feature type="transmembrane region" description="Helical" evidence="2">
    <location>
        <begin position="21"/>
        <end position="41"/>
    </location>
</feature>
<feature type="transmembrane region" description="Helical" evidence="2">
    <location>
        <begin position="47"/>
        <end position="66"/>
    </location>
</feature>
<name>A0A7H2BBG4_9MICC</name>
<protein>
    <submittedName>
        <fullName evidence="3">Uncharacterized protein</fullName>
    </submittedName>
</protein>
<feature type="region of interest" description="Disordered" evidence="1">
    <location>
        <begin position="69"/>
        <end position="92"/>
    </location>
</feature>
<evidence type="ECO:0000313" key="4">
    <source>
        <dbReference type="Proteomes" id="UP000516404"/>
    </source>
</evidence>
<evidence type="ECO:0000313" key="3">
    <source>
        <dbReference type="EMBL" id="QNV37010.1"/>
    </source>
</evidence>
<keyword evidence="2" id="KW-0472">Membrane</keyword>